<dbReference type="InterPro" id="IPR028259">
    <property type="entry name" value="AP2-like_int_N"/>
</dbReference>
<evidence type="ECO:0000259" key="7">
    <source>
        <dbReference type="PROSITE" id="PS51900"/>
    </source>
</evidence>
<dbReference type="SUPFAM" id="SSF56349">
    <property type="entry name" value="DNA breaking-rejoining enzymes"/>
    <property type="match status" value="1"/>
</dbReference>
<gene>
    <name evidence="8" type="ORF">ACFQ5G_05035</name>
</gene>
<dbReference type="InterPro" id="IPR011010">
    <property type="entry name" value="DNA_brk_join_enz"/>
</dbReference>
<feature type="domain" description="Core-binding (CB)" evidence="7">
    <location>
        <begin position="63"/>
        <end position="151"/>
    </location>
</feature>
<evidence type="ECO:0000256" key="3">
    <source>
        <dbReference type="ARBA" id="ARBA00023125"/>
    </source>
</evidence>
<comment type="similarity">
    <text evidence="1">Belongs to the 'phage' integrase family.</text>
</comment>
<dbReference type="InterPro" id="IPR004107">
    <property type="entry name" value="Integrase_SAM-like_N"/>
</dbReference>
<feature type="domain" description="Tyr recombinase" evidence="6">
    <location>
        <begin position="158"/>
        <end position="365"/>
    </location>
</feature>
<keyword evidence="9" id="KW-1185">Reference proteome</keyword>
<dbReference type="InterPro" id="IPR050090">
    <property type="entry name" value="Tyrosine_recombinase_XerCD"/>
</dbReference>
<dbReference type="InterPro" id="IPR010998">
    <property type="entry name" value="Integrase_recombinase_N"/>
</dbReference>
<dbReference type="Gene3D" id="1.10.150.130">
    <property type="match status" value="1"/>
</dbReference>
<evidence type="ECO:0000256" key="5">
    <source>
        <dbReference type="PROSITE-ProRule" id="PRU01248"/>
    </source>
</evidence>
<dbReference type="Pfam" id="PF00589">
    <property type="entry name" value="Phage_integrase"/>
    <property type="match status" value="1"/>
</dbReference>
<sequence length="378" mass="42504">MTVGSYELSNGKTNWYFVIDLPVGEDGKRRQHKRRGFPSMGAAEKAETEARKAYGEAAIGADGSVAAELAGWLSERELDVEETTLDNYRNIIRMYVIPHIGGRQLYNIDKRVIQDMYKTLLKEGGAKKNPLSATTVRTTHRVLQKAFKDLGINLENVRQPRPVDREDHGRKGVWSPMQSKTFLRFHKDARLYAAWGLAIVAGLRRGELAGLKWAKVDLELGIVYVHNQRTISGKKVIEKSPKGKSRRAVAIGPAMVKVLRAHKARQAQEKAEAGLLYHDYDYVFPREDGEPYYPRYFTDMWEKACVEAGVPEIVLHDARHTSATAGADAGVPEHVMQKRLGHADARTTREVYTHVLPESERRAAELMDSALGEWDEAA</sequence>
<evidence type="ECO:0000313" key="9">
    <source>
        <dbReference type="Proteomes" id="UP001597183"/>
    </source>
</evidence>
<dbReference type="PROSITE" id="PS51900">
    <property type="entry name" value="CB"/>
    <property type="match status" value="1"/>
</dbReference>
<dbReference type="InterPro" id="IPR044068">
    <property type="entry name" value="CB"/>
</dbReference>
<organism evidence="8 9">
    <name type="scientific">Actinoplanes sichuanensis</name>
    <dbReference type="NCBI Taxonomy" id="512349"/>
    <lineage>
        <taxon>Bacteria</taxon>
        <taxon>Bacillati</taxon>
        <taxon>Actinomycetota</taxon>
        <taxon>Actinomycetes</taxon>
        <taxon>Micromonosporales</taxon>
        <taxon>Micromonosporaceae</taxon>
        <taxon>Actinoplanes</taxon>
    </lineage>
</organism>
<keyword evidence="3 5" id="KW-0238">DNA-binding</keyword>
<keyword evidence="4" id="KW-0233">DNA recombination</keyword>
<dbReference type="Gene3D" id="1.10.443.10">
    <property type="entry name" value="Intergrase catalytic core"/>
    <property type="match status" value="1"/>
</dbReference>
<dbReference type="Pfam" id="PF14659">
    <property type="entry name" value="Phage_int_SAM_3"/>
    <property type="match status" value="1"/>
</dbReference>
<evidence type="ECO:0000313" key="8">
    <source>
        <dbReference type="EMBL" id="MFD1364709.1"/>
    </source>
</evidence>
<evidence type="ECO:0000259" key="6">
    <source>
        <dbReference type="PROSITE" id="PS51898"/>
    </source>
</evidence>
<name>A0ABW4A2G1_9ACTN</name>
<reference evidence="9" key="1">
    <citation type="journal article" date="2019" name="Int. J. Syst. Evol. Microbiol.">
        <title>The Global Catalogue of Microorganisms (GCM) 10K type strain sequencing project: providing services to taxonomists for standard genome sequencing and annotation.</title>
        <authorList>
            <consortium name="The Broad Institute Genomics Platform"/>
            <consortium name="The Broad Institute Genome Sequencing Center for Infectious Disease"/>
            <person name="Wu L."/>
            <person name="Ma J."/>
        </authorList>
    </citation>
    <scope>NUCLEOTIDE SEQUENCE [LARGE SCALE GENOMIC DNA]</scope>
    <source>
        <strain evidence="9">CCM 7526</strain>
    </source>
</reference>
<evidence type="ECO:0000256" key="4">
    <source>
        <dbReference type="ARBA" id="ARBA00023172"/>
    </source>
</evidence>
<dbReference type="Proteomes" id="UP001597183">
    <property type="component" value="Unassembled WGS sequence"/>
</dbReference>
<dbReference type="InterPro" id="IPR002104">
    <property type="entry name" value="Integrase_catalytic"/>
</dbReference>
<evidence type="ECO:0000256" key="2">
    <source>
        <dbReference type="ARBA" id="ARBA00022908"/>
    </source>
</evidence>
<dbReference type="CDD" id="cd01189">
    <property type="entry name" value="INT_ICEBs1_C_like"/>
    <property type="match status" value="1"/>
</dbReference>
<keyword evidence="2" id="KW-0229">DNA integration</keyword>
<dbReference type="PANTHER" id="PTHR30349">
    <property type="entry name" value="PHAGE INTEGRASE-RELATED"/>
    <property type="match status" value="1"/>
</dbReference>
<dbReference type="PROSITE" id="PS51898">
    <property type="entry name" value="TYR_RECOMBINASE"/>
    <property type="match status" value="1"/>
</dbReference>
<dbReference type="RefSeq" id="WP_317791456.1">
    <property type="nucleotide sequence ID" value="NZ_AP028461.1"/>
</dbReference>
<dbReference type="EMBL" id="JBHTMK010000005">
    <property type="protein sequence ID" value="MFD1364709.1"/>
    <property type="molecule type" value="Genomic_DNA"/>
</dbReference>
<evidence type="ECO:0000256" key="1">
    <source>
        <dbReference type="ARBA" id="ARBA00008857"/>
    </source>
</evidence>
<proteinExistence type="inferred from homology"/>
<dbReference type="PANTHER" id="PTHR30349:SF41">
    <property type="entry name" value="INTEGRASE_RECOMBINASE PROTEIN MJ0367-RELATED"/>
    <property type="match status" value="1"/>
</dbReference>
<dbReference type="Pfam" id="PF14657">
    <property type="entry name" value="Arm-DNA-bind_4"/>
    <property type="match status" value="1"/>
</dbReference>
<dbReference type="InterPro" id="IPR013762">
    <property type="entry name" value="Integrase-like_cat_sf"/>
</dbReference>
<protein>
    <submittedName>
        <fullName evidence="8">Tyrosine-type recombinase/integrase</fullName>
    </submittedName>
</protein>
<accession>A0ABW4A2G1</accession>
<comment type="caution">
    <text evidence="8">The sequence shown here is derived from an EMBL/GenBank/DDBJ whole genome shotgun (WGS) entry which is preliminary data.</text>
</comment>